<evidence type="ECO:0000313" key="2">
    <source>
        <dbReference type="EMBL" id="MDC7226077.1"/>
    </source>
</evidence>
<feature type="signal peptide" evidence="1">
    <location>
        <begin position="1"/>
        <end position="23"/>
    </location>
</feature>
<dbReference type="AlphaFoldDB" id="A0AAJ1IDW7"/>
<sequence length="351" mass="36996">MKRNISRLITLVLAVFIIESAAAEELSFVTVNAWSGMDYSGIISCDEYESDGDREFRREILTSSLADTSADVIVLNGLNPAGPAAGAVSGELGMKSYAWVSRSGVRIGPVSLPANLKEGDAVLTAEGLTVEPAGRMQMKGLSAGSAVTLFARDGVQAAGCLVSTGDVSFYVFSVVWTESLFADKESLLTLLSAYSNGEISGEEYTGFTENAVEGAAARLEQAAETLSFINSVAGETPVVLMGSLNALPGSAELDLLTDAGFIDIYARSGRGPGYTVDMAGNSSFKKIPEGGLQKARALLSGQYRSDYILMRGRGMKPVSAEIVLDEPVYGVFPSARYGVKAVIEFSPILSE</sequence>
<accession>A0AAJ1IDW7</accession>
<comment type="caution">
    <text evidence="2">The sequence shown here is derived from an EMBL/GenBank/DDBJ whole genome shotgun (WGS) entry which is preliminary data.</text>
</comment>
<dbReference type="SUPFAM" id="SSF56219">
    <property type="entry name" value="DNase I-like"/>
    <property type="match status" value="1"/>
</dbReference>
<reference evidence="2 3" key="1">
    <citation type="submission" date="2022-12" db="EMBL/GenBank/DDBJ databases">
        <title>Metagenome assembled genome from gulf of manar.</title>
        <authorList>
            <person name="Kohli P."/>
            <person name="Pk S."/>
            <person name="Venkata Ramana C."/>
            <person name="Sasikala C."/>
        </authorList>
    </citation>
    <scope>NUCLEOTIDE SEQUENCE [LARGE SCALE GENOMIC DNA]</scope>
    <source>
        <strain evidence="2">JB008</strain>
    </source>
</reference>
<keyword evidence="1" id="KW-0732">Signal</keyword>
<evidence type="ECO:0000256" key="1">
    <source>
        <dbReference type="SAM" id="SignalP"/>
    </source>
</evidence>
<evidence type="ECO:0008006" key="4">
    <source>
        <dbReference type="Google" id="ProtNLM"/>
    </source>
</evidence>
<proteinExistence type="predicted"/>
<protein>
    <recommendedName>
        <fullName evidence="4">Endonuclease/exonuclease/phosphatase domain-containing protein</fullName>
    </recommendedName>
</protein>
<dbReference type="EMBL" id="JAQQAL010000011">
    <property type="protein sequence ID" value="MDC7226077.1"/>
    <property type="molecule type" value="Genomic_DNA"/>
</dbReference>
<evidence type="ECO:0000313" key="3">
    <source>
        <dbReference type="Proteomes" id="UP001221217"/>
    </source>
</evidence>
<dbReference type="InterPro" id="IPR036691">
    <property type="entry name" value="Endo/exonu/phosph_ase_sf"/>
</dbReference>
<gene>
    <name evidence="2" type="ORF">PQJ61_04860</name>
</gene>
<feature type="chain" id="PRO_5042534778" description="Endonuclease/exonuclease/phosphatase domain-containing protein" evidence="1">
    <location>
        <begin position="24"/>
        <end position="351"/>
    </location>
</feature>
<organism evidence="2 3">
    <name type="scientific">Candidatus Thalassospirochaeta sargassi</name>
    <dbReference type="NCBI Taxonomy" id="3119039"/>
    <lineage>
        <taxon>Bacteria</taxon>
        <taxon>Pseudomonadati</taxon>
        <taxon>Spirochaetota</taxon>
        <taxon>Spirochaetia</taxon>
        <taxon>Spirochaetales</taxon>
        <taxon>Spirochaetaceae</taxon>
        <taxon>Candidatus Thalassospirochaeta</taxon>
    </lineage>
</organism>
<dbReference type="Proteomes" id="UP001221217">
    <property type="component" value="Unassembled WGS sequence"/>
</dbReference>
<name>A0AAJ1IDW7_9SPIO</name>
<dbReference type="Gene3D" id="3.60.10.10">
    <property type="entry name" value="Endonuclease/exonuclease/phosphatase"/>
    <property type="match status" value="1"/>
</dbReference>